<evidence type="ECO:0000313" key="6">
    <source>
        <dbReference type="EMBL" id="MCE7004531.1"/>
    </source>
</evidence>
<gene>
    <name evidence="6" type="ORF">LWC34_17080</name>
    <name evidence="7" type="ORF">LWC34_42740</name>
    <name evidence="8" type="ORF">LWC34_45940</name>
    <name evidence="9" type="ORF">LWC34_46460</name>
</gene>
<dbReference type="InterPro" id="IPR050090">
    <property type="entry name" value="Tyrosine_recombinase_XerCD"/>
</dbReference>
<evidence type="ECO:0000256" key="2">
    <source>
        <dbReference type="ARBA" id="ARBA00023172"/>
    </source>
</evidence>
<dbReference type="PANTHER" id="PTHR30349:SF90">
    <property type="entry name" value="TYROSINE RECOMBINASE XERD"/>
    <property type="match status" value="1"/>
</dbReference>
<evidence type="ECO:0000313" key="10">
    <source>
        <dbReference type="Proteomes" id="UP001521150"/>
    </source>
</evidence>
<dbReference type="SUPFAM" id="SSF56349">
    <property type="entry name" value="DNA breaking-rejoining enzymes"/>
    <property type="match status" value="1"/>
</dbReference>
<proteinExistence type="predicted"/>
<feature type="domain" description="Core-binding (CB)" evidence="5">
    <location>
        <begin position="108"/>
        <end position="192"/>
    </location>
</feature>
<evidence type="ECO:0000313" key="8">
    <source>
        <dbReference type="EMBL" id="MCE7010098.1"/>
    </source>
</evidence>
<dbReference type="PANTHER" id="PTHR30349">
    <property type="entry name" value="PHAGE INTEGRASE-RELATED"/>
    <property type="match status" value="1"/>
</dbReference>
<dbReference type="PROSITE" id="PS51898">
    <property type="entry name" value="TYR_RECOMBINASE"/>
    <property type="match status" value="1"/>
</dbReference>
<name>A0ABS8ZP40_9PSEU</name>
<evidence type="ECO:0000313" key="7">
    <source>
        <dbReference type="EMBL" id="MCE7009485.1"/>
    </source>
</evidence>
<organism evidence="7 10">
    <name type="scientific">Kibdelosporangium philippinense</name>
    <dbReference type="NCBI Taxonomy" id="211113"/>
    <lineage>
        <taxon>Bacteria</taxon>
        <taxon>Bacillati</taxon>
        <taxon>Actinomycetota</taxon>
        <taxon>Actinomycetes</taxon>
        <taxon>Pseudonocardiales</taxon>
        <taxon>Pseudonocardiaceae</taxon>
        <taxon>Kibdelosporangium</taxon>
    </lineage>
</organism>
<dbReference type="InterPro" id="IPR013762">
    <property type="entry name" value="Integrase-like_cat_sf"/>
</dbReference>
<dbReference type="EMBL" id="JAJVCN010000004">
    <property type="protein sequence ID" value="MCE7010098.1"/>
    <property type="molecule type" value="Genomic_DNA"/>
</dbReference>
<dbReference type="EMBL" id="JAJVCN010000004">
    <property type="protein sequence ID" value="MCE7010199.1"/>
    <property type="molecule type" value="Genomic_DNA"/>
</dbReference>
<dbReference type="Pfam" id="PF00589">
    <property type="entry name" value="Phage_integrase"/>
    <property type="match status" value="1"/>
</dbReference>
<dbReference type="EMBL" id="JAJVCN010000001">
    <property type="protein sequence ID" value="MCE7004531.1"/>
    <property type="molecule type" value="Genomic_DNA"/>
</dbReference>
<dbReference type="PROSITE" id="PS51900">
    <property type="entry name" value="CB"/>
    <property type="match status" value="1"/>
</dbReference>
<evidence type="ECO:0000259" key="5">
    <source>
        <dbReference type="PROSITE" id="PS51900"/>
    </source>
</evidence>
<evidence type="ECO:0000313" key="9">
    <source>
        <dbReference type="EMBL" id="MCE7010199.1"/>
    </source>
</evidence>
<comment type="caution">
    <text evidence="7">The sequence shown here is derived from an EMBL/GenBank/DDBJ whole genome shotgun (WGS) entry which is preliminary data.</text>
</comment>
<dbReference type="CDD" id="cd01188">
    <property type="entry name" value="INT_RitA_C_like"/>
    <property type="match status" value="1"/>
</dbReference>
<evidence type="ECO:0000256" key="1">
    <source>
        <dbReference type="ARBA" id="ARBA00023125"/>
    </source>
</evidence>
<dbReference type="Gene3D" id="1.10.443.10">
    <property type="entry name" value="Intergrase catalytic core"/>
    <property type="match status" value="1"/>
</dbReference>
<feature type="domain" description="Tyr recombinase" evidence="4">
    <location>
        <begin position="215"/>
        <end position="395"/>
    </location>
</feature>
<sequence length="404" mass="44139">MTWSRARLEISGPLMPFEEGFTKWLGHKGYVPTAVRTHQRRVIHLSQWMQTTGLEITEFGPATVEAFIAAQCVDGRFKDWKAGSWAALLEYLRSIGVPLAAPAGHVVTAADALLRRYAEYEAAERGLAARSIERNVCAVRPFVECRMRDGQGGLEQLTAGEITEFVVEQARQAPRSLAHLVPALRSLLRYLQVAGAIPVGLASAVPTMARWKLAGLPKALPSGQVRALLASCDLETEIGQRDFAILTMLSRLGLRIGEIAALRLEDIDWRRGELTITGKGPRCERLPLPSDVGQAIVSYLVGWRPKTDTRHVFVCARAPYGHMSSTTVTNVVARAARRAGLGVLHAHRLRHSAATAMLGAGASLEEIGQVLRHRTALTTTIYAKVDIGSLRRIARTWPGSQVVA</sequence>
<dbReference type="InterPro" id="IPR011010">
    <property type="entry name" value="DNA_brk_join_enz"/>
</dbReference>
<accession>A0ABS8ZP40</accession>
<reference evidence="7 10" key="1">
    <citation type="submission" date="2021-12" db="EMBL/GenBank/DDBJ databases">
        <title>Genome sequence of Kibdelosporangium philippinense ATCC 49844.</title>
        <authorList>
            <person name="Fedorov E.A."/>
            <person name="Omeragic M."/>
            <person name="Shalygina K.F."/>
            <person name="Maclea K.S."/>
        </authorList>
    </citation>
    <scope>NUCLEOTIDE SEQUENCE [LARGE SCALE GENOMIC DNA]</scope>
    <source>
        <strain evidence="7 10">ATCC 49844</strain>
    </source>
</reference>
<dbReference type="InterPro" id="IPR044068">
    <property type="entry name" value="CB"/>
</dbReference>
<dbReference type="EMBL" id="JAJVCN010000003">
    <property type="protein sequence ID" value="MCE7009485.1"/>
    <property type="molecule type" value="Genomic_DNA"/>
</dbReference>
<dbReference type="RefSeq" id="WP_233726034.1">
    <property type="nucleotide sequence ID" value="NZ_JAJVCN010000001.1"/>
</dbReference>
<keyword evidence="2" id="KW-0233">DNA recombination</keyword>
<keyword evidence="1 3" id="KW-0238">DNA-binding</keyword>
<keyword evidence="10" id="KW-1185">Reference proteome</keyword>
<protein>
    <submittedName>
        <fullName evidence="7">Site-specific integrase</fullName>
    </submittedName>
</protein>
<dbReference type="Proteomes" id="UP001521150">
    <property type="component" value="Unassembled WGS sequence"/>
</dbReference>
<dbReference type="InterPro" id="IPR002104">
    <property type="entry name" value="Integrase_catalytic"/>
</dbReference>
<evidence type="ECO:0000256" key="3">
    <source>
        <dbReference type="PROSITE-ProRule" id="PRU01248"/>
    </source>
</evidence>
<evidence type="ECO:0000259" key="4">
    <source>
        <dbReference type="PROSITE" id="PS51898"/>
    </source>
</evidence>